<protein>
    <submittedName>
        <fullName evidence="4">Transcriptional modulator of MazE/toxin, MazF</fullName>
    </submittedName>
</protein>
<organism evidence="4 5">
    <name type="scientific">Frankia casuarinae (strain DSM 45818 / CECT 9043 / HFP020203 / CcI3)</name>
    <dbReference type="NCBI Taxonomy" id="106370"/>
    <lineage>
        <taxon>Bacteria</taxon>
        <taxon>Bacillati</taxon>
        <taxon>Actinomycetota</taxon>
        <taxon>Actinomycetes</taxon>
        <taxon>Frankiales</taxon>
        <taxon>Frankiaceae</taxon>
        <taxon>Frankia</taxon>
    </lineage>
</organism>
<keyword evidence="2" id="KW-1277">Toxin-antitoxin system</keyword>
<dbReference type="SUPFAM" id="SSF50118">
    <property type="entry name" value="Cell growth inhibitor/plasmid maintenance toxic component"/>
    <property type="match status" value="1"/>
</dbReference>
<keyword evidence="5" id="KW-1185">Reference proteome</keyword>
<dbReference type="STRING" id="106370.Francci3_3705"/>
<evidence type="ECO:0000313" key="4">
    <source>
        <dbReference type="EMBL" id="ABD13057.1"/>
    </source>
</evidence>
<dbReference type="Proteomes" id="UP000001937">
    <property type="component" value="Chromosome"/>
</dbReference>
<feature type="region of interest" description="Disordered" evidence="3">
    <location>
        <begin position="1"/>
        <end position="41"/>
    </location>
</feature>
<reference evidence="4 5" key="1">
    <citation type="journal article" date="2007" name="Genome Res.">
        <title>Genome characteristics of facultatively symbiotic Frankia sp. strains reflect host range and host plant biogeography.</title>
        <authorList>
            <person name="Normand P."/>
            <person name="Lapierre P."/>
            <person name="Tisa L.S."/>
            <person name="Gogarten J.P."/>
            <person name="Alloisio N."/>
            <person name="Bagnarol E."/>
            <person name="Bassi C.A."/>
            <person name="Berry A.M."/>
            <person name="Bickhart D.M."/>
            <person name="Choisne N."/>
            <person name="Couloux A."/>
            <person name="Cournoyer B."/>
            <person name="Cruveiller S."/>
            <person name="Daubin V."/>
            <person name="Demange N."/>
            <person name="Francino M.P."/>
            <person name="Goltsman E."/>
            <person name="Huang Y."/>
            <person name="Kopp O.R."/>
            <person name="Labarre L."/>
            <person name="Lapidus A."/>
            <person name="Lavire C."/>
            <person name="Marechal J."/>
            <person name="Martinez M."/>
            <person name="Mastronunzio J.E."/>
            <person name="Mullin B.C."/>
            <person name="Niemann J."/>
            <person name="Pujic P."/>
            <person name="Rawnsley T."/>
            <person name="Rouy Z."/>
            <person name="Schenowitz C."/>
            <person name="Sellstedt A."/>
            <person name="Tavares F."/>
            <person name="Tomkins J.P."/>
            <person name="Vallenet D."/>
            <person name="Valverde C."/>
            <person name="Wall L.G."/>
            <person name="Wang Y."/>
            <person name="Medigue C."/>
            <person name="Benson D.R."/>
        </authorList>
    </citation>
    <scope>NUCLEOTIDE SEQUENCE [LARGE SCALE GENOMIC DNA]</scope>
    <source>
        <strain evidence="5">DSM 45818 / CECT 9043 / CcI3</strain>
    </source>
</reference>
<dbReference type="GO" id="GO:0003677">
    <property type="term" value="F:DNA binding"/>
    <property type="evidence" value="ECO:0007669"/>
    <property type="project" value="InterPro"/>
</dbReference>
<evidence type="ECO:0000256" key="1">
    <source>
        <dbReference type="ARBA" id="ARBA00007521"/>
    </source>
</evidence>
<gene>
    <name evidence="4" type="ordered locus">Francci3_3705</name>
</gene>
<dbReference type="Pfam" id="PF02452">
    <property type="entry name" value="PemK_toxin"/>
    <property type="match status" value="1"/>
</dbReference>
<feature type="compositionally biased region" description="Basic and acidic residues" evidence="3">
    <location>
        <begin position="26"/>
        <end position="35"/>
    </location>
</feature>
<dbReference type="KEGG" id="fra:Francci3_3705"/>
<evidence type="ECO:0000313" key="5">
    <source>
        <dbReference type="Proteomes" id="UP000001937"/>
    </source>
</evidence>
<dbReference type="EMBL" id="CP000249">
    <property type="protein sequence ID" value="ABD13057.1"/>
    <property type="molecule type" value="Genomic_DNA"/>
</dbReference>
<evidence type="ECO:0000256" key="2">
    <source>
        <dbReference type="ARBA" id="ARBA00022649"/>
    </source>
</evidence>
<dbReference type="HOGENOM" id="CLU_1852253_0_0_11"/>
<comment type="similarity">
    <text evidence="1">Belongs to the PemK/MazF family.</text>
</comment>
<dbReference type="Gene3D" id="2.30.30.110">
    <property type="match status" value="1"/>
</dbReference>
<feature type="compositionally biased region" description="Basic and acidic residues" evidence="3">
    <location>
        <begin position="1"/>
        <end position="14"/>
    </location>
</feature>
<dbReference type="InterPro" id="IPR011067">
    <property type="entry name" value="Plasmid_toxin/cell-grow_inhib"/>
</dbReference>
<evidence type="ECO:0000256" key="3">
    <source>
        <dbReference type="SAM" id="MobiDB-lite"/>
    </source>
</evidence>
<dbReference type="InterPro" id="IPR003477">
    <property type="entry name" value="PemK-like"/>
</dbReference>
<name>Q2J6N5_FRACC</name>
<accession>Q2J6N5</accession>
<proteinExistence type="inferred from homology"/>
<sequence>MTDDHEYHGAREVQDAATGRGHGRDHRPADADDHRPGRRGLRARAVLARLRGGVRPPRDRLARLGRARCRALRRGGGRCGLPSHVELAPGGTGLRETSYAKVEDVKSVSQQRFGRRLGVVGPDHLLRMTEALQFLMGL</sequence>
<dbReference type="AlphaFoldDB" id="Q2J6N5"/>